<protein>
    <submittedName>
        <fullName evidence="2">Uncharacterized protein</fullName>
    </submittedName>
</protein>
<organism evidence="2 3">
    <name type="scientific">Agreia pratensis</name>
    <dbReference type="NCBI Taxonomy" id="150121"/>
    <lineage>
        <taxon>Bacteria</taxon>
        <taxon>Bacillati</taxon>
        <taxon>Actinomycetota</taxon>
        <taxon>Actinomycetes</taxon>
        <taxon>Micrococcales</taxon>
        <taxon>Microbacteriaceae</taxon>
        <taxon>Agreia</taxon>
    </lineage>
</organism>
<evidence type="ECO:0000256" key="1">
    <source>
        <dbReference type="SAM" id="MobiDB-lite"/>
    </source>
</evidence>
<reference evidence="3" key="1">
    <citation type="submission" date="2017-04" db="EMBL/GenBank/DDBJ databases">
        <authorList>
            <person name="Varghese N."/>
            <person name="Submissions S."/>
        </authorList>
    </citation>
    <scope>NUCLEOTIDE SEQUENCE [LARGE SCALE GENOMIC DNA]</scope>
    <source>
        <strain evidence="3">VKM Ac-2510</strain>
    </source>
</reference>
<evidence type="ECO:0000313" key="3">
    <source>
        <dbReference type="Proteomes" id="UP000193244"/>
    </source>
</evidence>
<dbReference type="AlphaFoldDB" id="A0A1X7KRI7"/>
<sequence length="68" mass="7121">MSDQQSEFDKKEVDEGEQIVPGVETEGVAAAEAVSHSFGAVEEQVPSDGVRDDDLDLRSPGAGSTEAD</sequence>
<dbReference type="Proteomes" id="UP000193244">
    <property type="component" value="Unassembled WGS sequence"/>
</dbReference>
<dbReference type="EMBL" id="FXAY01000005">
    <property type="protein sequence ID" value="SMG43424.1"/>
    <property type="molecule type" value="Genomic_DNA"/>
</dbReference>
<accession>A0A1X7KRI7</accession>
<dbReference type="RefSeq" id="WP_139824910.1">
    <property type="nucleotide sequence ID" value="NZ_FXAY01000005.1"/>
</dbReference>
<feature type="region of interest" description="Disordered" evidence="1">
    <location>
        <begin position="1"/>
        <end position="68"/>
    </location>
</feature>
<evidence type="ECO:0000313" key="2">
    <source>
        <dbReference type="EMBL" id="SMG43424.1"/>
    </source>
</evidence>
<name>A0A1X7KRI7_9MICO</name>
<feature type="compositionally biased region" description="Low complexity" evidence="1">
    <location>
        <begin position="20"/>
        <end position="34"/>
    </location>
</feature>
<proteinExistence type="predicted"/>
<dbReference type="OrthoDB" id="5120979at2"/>
<gene>
    <name evidence="2" type="ORF">SAMN06296010_2775</name>
</gene>
<keyword evidence="3" id="KW-1185">Reference proteome</keyword>